<dbReference type="InterPro" id="IPR029479">
    <property type="entry name" value="Nitroreductase"/>
</dbReference>
<dbReference type="RefSeq" id="WP_167231484.1">
    <property type="nucleotide sequence ID" value="NZ_JAAQPH010000039.1"/>
</dbReference>
<accession>A0A967KII2</accession>
<sequence>MIVANRAVTGHDSSAVYHPEAPANADPWSRLATFTFDPLEGGVVISDPVSGRKLRIAPTVLSKLISDPEASTSGVVREKLSEVLQNKTDRPQDMQGWEKWRDREWIPSLDLHLWSRWIKPIDKTNHRAGHERAIKEYLRSASPMEATHPPGKVVSLDPASRVSSERSFGELAMRRRTMRRYSTRPTPGGLFSAWLQRGFGHVRRVRGLDLNSSYSHYLKTHGLAFDFYMILYNVEGKQSGVYFYRPVEQDLVEVRPGDFRQEMTRMLIGQTAPLSASWTAVFVADFPRYQWRYRHDRGLRHLYIDAGWVGQELIWAGMQFGLGALPTPATRDSDLCDLLKVDPCRYAPIYTLTFGQSPEATSSPKKR</sequence>
<evidence type="ECO:0000313" key="2">
    <source>
        <dbReference type="EMBL" id="NIA72316.1"/>
    </source>
</evidence>
<evidence type="ECO:0000259" key="1">
    <source>
        <dbReference type="Pfam" id="PF00881"/>
    </source>
</evidence>
<dbReference type="SUPFAM" id="SSF55469">
    <property type="entry name" value="FMN-dependent nitroreductase-like"/>
    <property type="match status" value="1"/>
</dbReference>
<proteinExistence type="predicted"/>
<dbReference type="InterPro" id="IPR052544">
    <property type="entry name" value="Bacteriocin_Proc_Enz"/>
</dbReference>
<organism evidence="2 3">
    <name type="scientific">Pelagibius litoralis</name>
    <dbReference type="NCBI Taxonomy" id="374515"/>
    <lineage>
        <taxon>Bacteria</taxon>
        <taxon>Pseudomonadati</taxon>
        <taxon>Pseudomonadota</taxon>
        <taxon>Alphaproteobacteria</taxon>
        <taxon>Rhodospirillales</taxon>
        <taxon>Rhodovibrionaceae</taxon>
        <taxon>Pelagibius</taxon>
    </lineage>
</organism>
<dbReference type="PANTHER" id="PTHR43745">
    <property type="entry name" value="NITROREDUCTASE MJ1384-RELATED"/>
    <property type="match status" value="1"/>
</dbReference>
<keyword evidence="3" id="KW-1185">Reference proteome</keyword>
<evidence type="ECO:0000313" key="3">
    <source>
        <dbReference type="Proteomes" id="UP000761264"/>
    </source>
</evidence>
<dbReference type="GO" id="GO:0016491">
    <property type="term" value="F:oxidoreductase activity"/>
    <property type="evidence" value="ECO:0007669"/>
    <property type="project" value="InterPro"/>
</dbReference>
<feature type="domain" description="Nitroreductase" evidence="1">
    <location>
        <begin position="173"/>
        <end position="355"/>
    </location>
</feature>
<dbReference type="PANTHER" id="PTHR43745:SF2">
    <property type="entry name" value="NITROREDUCTASE MJ1384-RELATED"/>
    <property type="match status" value="1"/>
</dbReference>
<gene>
    <name evidence="2" type="ORF">HBA54_27370</name>
</gene>
<dbReference type="CDD" id="cd02142">
    <property type="entry name" value="McbC_SagB-like_oxidoreductase"/>
    <property type="match status" value="1"/>
</dbReference>
<protein>
    <submittedName>
        <fullName evidence="2">SagB/ThcOx family dehydrogenase</fullName>
    </submittedName>
</protein>
<dbReference type="Proteomes" id="UP000761264">
    <property type="component" value="Unassembled WGS sequence"/>
</dbReference>
<reference evidence="2" key="1">
    <citation type="submission" date="2020-03" db="EMBL/GenBank/DDBJ databases">
        <title>Genome of Pelagibius litoralis DSM 21314T.</title>
        <authorList>
            <person name="Wang G."/>
        </authorList>
    </citation>
    <scope>NUCLEOTIDE SEQUENCE</scope>
    <source>
        <strain evidence="2">DSM 21314</strain>
    </source>
</reference>
<name>A0A967KII2_9PROT</name>
<dbReference type="Pfam" id="PF00881">
    <property type="entry name" value="Nitroreductase"/>
    <property type="match status" value="1"/>
</dbReference>
<dbReference type="Gene3D" id="3.40.109.10">
    <property type="entry name" value="NADH Oxidase"/>
    <property type="match status" value="1"/>
</dbReference>
<dbReference type="AlphaFoldDB" id="A0A967KII2"/>
<dbReference type="EMBL" id="JAAQPH010000039">
    <property type="protein sequence ID" value="NIA72316.1"/>
    <property type="molecule type" value="Genomic_DNA"/>
</dbReference>
<comment type="caution">
    <text evidence="2">The sequence shown here is derived from an EMBL/GenBank/DDBJ whole genome shotgun (WGS) entry which is preliminary data.</text>
</comment>
<dbReference type="InterPro" id="IPR000415">
    <property type="entry name" value="Nitroreductase-like"/>
</dbReference>